<dbReference type="Gene3D" id="3.20.20.70">
    <property type="entry name" value="Aldolase class I"/>
    <property type="match status" value="1"/>
</dbReference>
<dbReference type="GO" id="GO:0006096">
    <property type="term" value="P:glycolytic process"/>
    <property type="evidence" value="ECO:0007669"/>
    <property type="project" value="UniProtKB-UniPathway"/>
</dbReference>
<proteinExistence type="inferred from homology"/>
<dbReference type="SUPFAM" id="SSF51569">
    <property type="entry name" value="Aldolase"/>
    <property type="match status" value="1"/>
</dbReference>
<keyword evidence="5" id="KW-1185">Reference proteome</keyword>
<dbReference type="Proteomes" id="UP000244855">
    <property type="component" value="Unassembled WGS sequence"/>
</dbReference>
<feature type="binding site" evidence="2">
    <location>
        <position position="186"/>
    </location>
    <ligand>
        <name>Zn(2+)</name>
        <dbReference type="ChEBI" id="CHEBI:29105"/>
        <label>1</label>
        <note>catalytic</note>
    </ligand>
</feature>
<dbReference type="PIRSF" id="PIRSF001359">
    <property type="entry name" value="F_bP_aldolase_II"/>
    <property type="match status" value="1"/>
</dbReference>
<dbReference type="UniPathway" id="UPA00109">
    <property type="reaction ID" value="UER00183"/>
</dbReference>
<keyword evidence="2 3" id="KW-0479">Metal-binding</keyword>
<keyword evidence="2 3" id="KW-0862">Zinc</keyword>
<protein>
    <recommendedName>
        <fullName evidence="3">Fructose-bisphosphate aldolase</fullName>
        <shortName evidence="3">FBP aldolase</shortName>
        <ecNumber evidence="3">4.1.2.13</ecNumber>
    </recommendedName>
</protein>
<dbReference type="EC" id="4.1.2.13" evidence="3"/>
<dbReference type="AlphaFoldDB" id="A0A2V1D773"/>
<evidence type="ECO:0000256" key="1">
    <source>
        <dbReference type="PIRSR" id="PIRSR001359-1"/>
    </source>
</evidence>
<dbReference type="PANTHER" id="PTHR30304">
    <property type="entry name" value="D-TAGATOSE-1,6-BISPHOSPHATE ALDOLASE"/>
    <property type="match status" value="1"/>
</dbReference>
<dbReference type="Pfam" id="PF01116">
    <property type="entry name" value="F_bP_aldolase"/>
    <property type="match status" value="1"/>
</dbReference>
<accession>A0A2V1D773</accession>
<feature type="binding site" evidence="2">
    <location>
        <position position="86"/>
    </location>
    <ligand>
        <name>Zn(2+)</name>
        <dbReference type="ChEBI" id="CHEBI:29105"/>
        <label>1</label>
        <note>catalytic</note>
    </ligand>
</feature>
<evidence type="ECO:0000256" key="3">
    <source>
        <dbReference type="RuleBase" id="RU366023"/>
    </source>
</evidence>
<evidence type="ECO:0000313" key="4">
    <source>
        <dbReference type="EMBL" id="PVH93940.1"/>
    </source>
</evidence>
<evidence type="ECO:0000313" key="5">
    <source>
        <dbReference type="Proteomes" id="UP000244855"/>
    </source>
</evidence>
<comment type="function">
    <text evidence="3">Catalyzes the aldol condensation of dihydroxyacetone phosphate (DHAP or glycerone-phosphate) with glyceraldehyde 3-phosphate (G3P) to form fructose 1,6-bisphosphate (FBP) in gluconeogenesis and the reverse reaction in glycolysis.</text>
</comment>
<keyword evidence="3" id="KW-0324">Glycolysis</keyword>
<evidence type="ECO:0000256" key="2">
    <source>
        <dbReference type="PIRSR" id="PIRSR001359-3"/>
    </source>
</evidence>
<comment type="similarity">
    <text evidence="3">Belongs to the class II fructose-bisphosphate aldolase family.</text>
</comment>
<dbReference type="PANTHER" id="PTHR30304:SF0">
    <property type="entry name" value="D-TAGATOSE-1,6-BISPHOSPHATE ALDOLASE SUBUNIT GATY-RELATED"/>
    <property type="match status" value="1"/>
</dbReference>
<dbReference type="GO" id="GO:0004332">
    <property type="term" value="F:fructose-bisphosphate aldolase activity"/>
    <property type="evidence" value="ECO:0007669"/>
    <property type="project" value="UniProtKB-EC"/>
</dbReference>
<feature type="binding site" evidence="2">
    <location>
        <position position="107"/>
    </location>
    <ligand>
        <name>Zn(2+)</name>
        <dbReference type="ChEBI" id="CHEBI:29105"/>
        <label>2</label>
    </ligand>
</feature>
<organism evidence="4 5">
    <name type="scientific">Periconia macrospinosa</name>
    <dbReference type="NCBI Taxonomy" id="97972"/>
    <lineage>
        <taxon>Eukaryota</taxon>
        <taxon>Fungi</taxon>
        <taxon>Dikarya</taxon>
        <taxon>Ascomycota</taxon>
        <taxon>Pezizomycotina</taxon>
        <taxon>Dothideomycetes</taxon>
        <taxon>Pleosporomycetidae</taxon>
        <taxon>Pleosporales</taxon>
        <taxon>Massarineae</taxon>
        <taxon>Periconiaceae</taxon>
        <taxon>Periconia</taxon>
    </lineage>
</organism>
<dbReference type="InterPro" id="IPR013785">
    <property type="entry name" value="Aldolase_TIM"/>
</dbReference>
<comment type="catalytic activity">
    <reaction evidence="3">
        <text>beta-D-fructose 1,6-bisphosphate = D-glyceraldehyde 3-phosphate + dihydroxyacetone phosphate</text>
        <dbReference type="Rhea" id="RHEA:14729"/>
        <dbReference type="ChEBI" id="CHEBI:32966"/>
        <dbReference type="ChEBI" id="CHEBI:57642"/>
        <dbReference type="ChEBI" id="CHEBI:59776"/>
        <dbReference type="EC" id="4.1.2.13"/>
    </reaction>
</comment>
<gene>
    <name evidence="4" type="ORF">DM02DRAFT_676526</name>
</gene>
<reference evidence="4 5" key="1">
    <citation type="journal article" date="2018" name="Sci. Rep.">
        <title>Comparative genomics provides insights into the lifestyle and reveals functional heterogeneity of dark septate endophytic fungi.</title>
        <authorList>
            <person name="Knapp D.G."/>
            <person name="Nemeth J.B."/>
            <person name="Barry K."/>
            <person name="Hainaut M."/>
            <person name="Henrissat B."/>
            <person name="Johnson J."/>
            <person name="Kuo A."/>
            <person name="Lim J.H.P."/>
            <person name="Lipzen A."/>
            <person name="Nolan M."/>
            <person name="Ohm R.A."/>
            <person name="Tamas L."/>
            <person name="Grigoriev I.V."/>
            <person name="Spatafora J.W."/>
            <person name="Nagy L.G."/>
            <person name="Kovacs G.M."/>
        </authorList>
    </citation>
    <scope>NUCLEOTIDE SEQUENCE [LARGE SCALE GENOMIC DNA]</scope>
    <source>
        <strain evidence="4 5">DSE2036</strain>
    </source>
</reference>
<dbReference type="GO" id="GO:0008270">
    <property type="term" value="F:zinc ion binding"/>
    <property type="evidence" value="ECO:0007669"/>
    <property type="project" value="UniProtKB-UniRule"/>
</dbReference>
<dbReference type="InterPro" id="IPR000771">
    <property type="entry name" value="FBA_II"/>
</dbReference>
<dbReference type="EMBL" id="KZ805559">
    <property type="protein sequence ID" value="PVH93940.1"/>
    <property type="molecule type" value="Genomic_DNA"/>
</dbReference>
<comment type="pathway">
    <text evidence="3">Carbohydrate degradation; glycolysis; D-glyceraldehyde 3-phosphate and glycerone phosphate from D-glucose: step 4/4.</text>
</comment>
<feature type="active site" description="Proton donor" evidence="1">
    <location>
        <position position="85"/>
    </location>
</feature>
<comment type="cofactor">
    <cofactor evidence="2 3">
        <name>Zn(2+)</name>
        <dbReference type="ChEBI" id="CHEBI:29105"/>
    </cofactor>
    <text evidence="2 3">Binds 2 Zn(2+) ions per subunit. One is catalytic and the other provides a structural contribution.</text>
</comment>
<dbReference type="InterPro" id="IPR050246">
    <property type="entry name" value="Class_II_FBP_aldolase"/>
</dbReference>
<keyword evidence="3" id="KW-0456">Lyase</keyword>
<name>A0A2V1D773_9PLEO</name>
<feature type="binding site" evidence="2">
    <location>
        <position position="139"/>
    </location>
    <ligand>
        <name>Zn(2+)</name>
        <dbReference type="ChEBI" id="CHEBI:29105"/>
        <label>2</label>
    </ligand>
</feature>
<feature type="binding site" evidence="2">
    <location>
        <position position="219"/>
    </location>
    <ligand>
        <name>Zn(2+)</name>
        <dbReference type="ChEBI" id="CHEBI:29105"/>
        <label>1</label>
        <note>catalytic</note>
    </ligand>
</feature>
<dbReference type="STRING" id="97972.A0A2V1D773"/>
<sequence length="291" mass="31446">MSAFPHNNRTWQVIDHARQHNYAVGGFCVYNTDGVMAVIKAAEYKRSPAIIQLFPWTLHFQGPHFVRYVVEAAHEASVPISVQLDHCIQSSDIELALGLPFDSIMIDGPGSSGDLEASIASCSQIVKRGEEVGILIEAELGRVDGIEDGVDVEHAVAGSLTDPENAKNFVQATGVKLLAPSFGNVHGSYGAGGAEKVLQFDRLENIRSVVGESASLVLHGTSGIPLELVSRIIKYGVRKVNINKGVRQKYGQFISENAGNMELTKLKQAAVDLYAHEVGEFMDFLGSSNRA</sequence>
<dbReference type="OrthoDB" id="2558351at2759"/>